<dbReference type="Gene3D" id="3.40.30.10">
    <property type="entry name" value="Glutaredoxin"/>
    <property type="match status" value="1"/>
</dbReference>
<comment type="caution">
    <text evidence="2">The sequence shown here is derived from an EMBL/GenBank/DDBJ whole genome shotgun (WGS) entry which is preliminary data.</text>
</comment>
<reference evidence="2 3" key="1">
    <citation type="journal article" date="2016" name="Environ. Microbiol.">
        <title>Effector profiles distinguish formae speciales of Fusarium oxysporum.</title>
        <authorList>
            <person name="van Dam P."/>
            <person name="Fokkens L."/>
            <person name="Schmidt S.M."/>
            <person name="Linmans J.H."/>
            <person name="Kistler H.C."/>
            <person name="Ma L.J."/>
            <person name="Rep M."/>
        </authorList>
    </citation>
    <scope>NUCLEOTIDE SEQUENCE [LARGE SCALE GENOMIC DNA]</scope>
    <source>
        <strain evidence="2 3">Forc016</strain>
    </source>
</reference>
<name>A0A2H3GIP8_FUSOX</name>
<dbReference type="AlphaFoldDB" id="A0A2H3GIP8"/>
<feature type="domain" description="Thioredoxin" evidence="1">
    <location>
        <begin position="1"/>
        <end position="111"/>
    </location>
</feature>
<evidence type="ECO:0000313" key="3">
    <source>
        <dbReference type="Proteomes" id="UP000219602"/>
    </source>
</evidence>
<protein>
    <recommendedName>
        <fullName evidence="1">Thioredoxin domain-containing protein</fullName>
    </recommendedName>
</protein>
<dbReference type="SUPFAM" id="SSF52833">
    <property type="entry name" value="Thioredoxin-like"/>
    <property type="match status" value="1"/>
</dbReference>
<organism evidence="2 3">
    <name type="scientific">Fusarium oxysporum f. sp. radicis-cucumerinum</name>
    <dbReference type="NCBI Taxonomy" id="327505"/>
    <lineage>
        <taxon>Eukaryota</taxon>
        <taxon>Fungi</taxon>
        <taxon>Dikarya</taxon>
        <taxon>Ascomycota</taxon>
        <taxon>Pezizomycotina</taxon>
        <taxon>Sordariomycetes</taxon>
        <taxon>Hypocreomycetidae</taxon>
        <taxon>Hypocreales</taxon>
        <taxon>Nectriaceae</taxon>
        <taxon>Fusarium</taxon>
        <taxon>Fusarium oxysporum species complex</taxon>
    </lineage>
</organism>
<proteinExistence type="predicted"/>
<evidence type="ECO:0000259" key="1">
    <source>
        <dbReference type="PROSITE" id="PS51352"/>
    </source>
</evidence>
<evidence type="ECO:0000313" key="2">
    <source>
        <dbReference type="EMBL" id="PCD30585.1"/>
    </source>
</evidence>
<accession>A0A2H3GIP8</accession>
<dbReference type="CDD" id="cd02947">
    <property type="entry name" value="TRX_family"/>
    <property type="match status" value="1"/>
</dbReference>
<gene>
    <name evidence="2" type="ORF">AU210_010265</name>
</gene>
<dbReference type="InterPro" id="IPR013766">
    <property type="entry name" value="Thioredoxin_domain"/>
</dbReference>
<dbReference type="PANTHER" id="PTHR10438">
    <property type="entry name" value="THIOREDOXIN"/>
    <property type="match status" value="1"/>
</dbReference>
<dbReference type="InterPro" id="IPR036249">
    <property type="entry name" value="Thioredoxin-like_sf"/>
</dbReference>
<dbReference type="Pfam" id="PF00085">
    <property type="entry name" value="Thioredoxin"/>
    <property type="match status" value="1"/>
</dbReference>
<dbReference type="EMBL" id="MABQ02000007">
    <property type="protein sequence ID" value="PCD30585.1"/>
    <property type="molecule type" value="Genomic_DNA"/>
</dbReference>
<sequence length="132" mass="15270">MVVHEIHSMEEFKDALEKHPLVLVDFWATWSGPCRLISPVIEKHSDSSRYSSVYFCKLDIDAVREVSDELGIQTLPITVMYKDGTKCDEVHTGFLKTIEELLKKHVERDMETVKQQTFVSHEVQSLCGFQLR</sequence>
<dbReference type="STRING" id="327505.A0A2H3GIP8"/>
<reference evidence="2 3" key="2">
    <citation type="journal article" date="2017" name="Sci. Rep.">
        <title>A mobile pathogenicity chromosome in Fusarium oxysporum for infection of multiple cucurbit species.</title>
        <authorList>
            <person name="van Dam P."/>
            <person name="Fokkens L."/>
            <person name="Ayukawa Y."/>
            <person name="van der Gragt M."/>
            <person name="Ter Horst A."/>
            <person name="Brankovics B."/>
            <person name="Houterman P.M."/>
            <person name="Arie T."/>
            <person name="Rep M."/>
        </authorList>
    </citation>
    <scope>NUCLEOTIDE SEQUENCE [LARGE SCALE GENOMIC DNA]</scope>
    <source>
        <strain evidence="2 3">Forc016</strain>
    </source>
</reference>
<dbReference type="PANTHER" id="PTHR10438:SF468">
    <property type="entry name" value="THIOREDOXIN-1-RELATED"/>
    <property type="match status" value="1"/>
</dbReference>
<dbReference type="Proteomes" id="UP000219602">
    <property type="component" value="Chromosome 9"/>
</dbReference>
<dbReference type="InterPro" id="IPR050620">
    <property type="entry name" value="Thioredoxin_H-type-like"/>
</dbReference>
<dbReference type="PROSITE" id="PS51352">
    <property type="entry name" value="THIOREDOXIN_2"/>
    <property type="match status" value="1"/>
</dbReference>